<dbReference type="GO" id="GO:0005737">
    <property type="term" value="C:cytoplasm"/>
    <property type="evidence" value="ECO:0007669"/>
    <property type="project" value="InterPro"/>
</dbReference>
<evidence type="ECO:0000313" key="7">
    <source>
        <dbReference type="EMBL" id="KAK1740069.1"/>
    </source>
</evidence>
<reference evidence="7" key="1">
    <citation type="submission" date="2023-06" db="EMBL/GenBank/DDBJ databases">
        <title>Survivors Of The Sea: Transcriptome response of Skeletonema marinoi to long-term dormancy.</title>
        <authorList>
            <person name="Pinder M.I.M."/>
            <person name="Kourtchenko O."/>
            <person name="Robertson E.K."/>
            <person name="Larsson T."/>
            <person name="Maumus F."/>
            <person name="Osuna-Cruz C.M."/>
            <person name="Vancaester E."/>
            <person name="Stenow R."/>
            <person name="Vandepoele K."/>
            <person name="Ploug H."/>
            <person name="Bruchert V."/>
            <person name="Godhe A."/>
            <person name="Topel M."/>
        </authorList>
    </citation>
    <scope>NUCLEOTIDE SEQUENCE</scope>
    <source>
        <strain evidence="7">R05AC</strain>
    </source>
</reference>
<dbReference type="SFLD" id="SFLDG01065">
    <property type="entry name" value="anaerobic_coproporphyrinogen-I"/>
    <property type="match status" value="1"/>
</dbReference>
<dbReference type="InterPro" id="IPR006638">
    <property type="entry name" value="Elp3/MiaA/NifB-like_rSAM"/>
</dbReference>
<comment type="caution">
    <text evidence="7">The sequence shown here is derived from an EMBL/GenBank/DDBJ whole genome shotgun (WGS) entry which is preliminary data.</text>
</comment>
<dbReference type="InterPro" id="IPR004559">
    <property type="entry name" value="HemW-like"/>
</dbReference>
<dbReference type="SFLD" id="SFLDS00029">
    <property type="entry name" value="Radical_SAM"/>
    <property type="match status" value="1"/>
</dbReference>
<feature type="compositionally biased region" description="Polar residues" evidence="5">
    <location>
        <begin position="424"/>
        <end position="434"/>
    </location>
</feature>
<feature type="region of interest" description="Disordered" evidence="5">
    <location>
        <begin position="407"/>
        <end position="434"/>
    </location>
</feature>
<accession>A0AAD9DBN5</accession>
<name>A0AAD9DBN5_9STRA</name>
<feature type="domain" description="Radical SAM core" evidence="6">
    <location>
        <begin position="55"/>
        <end position="320"/>
    </location>
</feature>
<dbReference type="SUPFAM" id="SSF102114">
    <property type="entry name" value="Radical SAM enzymes"/>
    <property type="match status" value="1"/>
</dbReference>
<evidence type="ECO:0000313" key="8">
    <source>
        <dbReference type="Proteomes" id="UP001224775"/>
    </source>
</evidence>
<dbReference type="InterPro" id="IPR023404">
    <property type="entry name" value="rSAM_horseshoe"/>
</dbReference>
<dbReference type="AlphaFoldDB" id="A0AAD9DBN5"/>
<proteinExistence type="inferred from homology"/>
<dbReference type="InterPro" id="IPR007197">
    <property type="entry name" value="rSAM"/>
</dbReference>
<keyword evidence="7" id="KW-0560">Oxidoreductase</keyword>
<dbReference type="InterPro" id="IPR058240">
    <property type="entry name" value="rSAM_sf"/>
</dbReference>
<dbReference type="Gene3D" id="3.80.30.20">
    <property type="entry name" value="tm_1862 like domain"/>
    <property type="match status" value="1"/>
</dbReference>
<dbReference type="Proteomes" id="UP001224775">
    <property type="component" value="Unassembled WGS sequence"/>
</dbReference>
<dbReference type="SFLD" id="SFLDF00562">
    <property type="entry name" value="HemN-like__clustered_with_heat"/>
    <property type="match status" value="1"/>
</dbReference>
<evidence type="ECO:0000259" key="6">
    <source>
        <dbReference type="PROSITE" id="PS51918"/>
    </source>
</evidence>
<comment type="function">
    <text evidence="4">May be a heme chaperone, appears to bind heme. Homologous bacterial proteins do not have oxygen-independent coproporphyrinogen-III oxidase activity. Binds 1 [4Fe-4S] cluster. The cluster is coordinated with 3 cysteines and an exchangeable S-adenosyl-L-methionine.</text>
</comment>
<dbReference type="InterPro" id="IPR010723">
    <property type="entry name" value="HemN_C"/>
</dbReference>
<sequence>MTVTSFYWIRLPLQTLQKKRGSSISWHQLHSNGDVNIRIKPTALHQQSNSNHNEPSCDKSFGLYVHIPYCRRRCNYCDFAIVPIGDSGDDENNIRTMGFHKMDEEYKNAILNEINSIGESSHGKKIPLRSIYFGGGTPSLAPLSTLRDIMHALLHSESAPFQLLNNIDDDDNEAAEITIEMDPGTFDERFLQSIKGFGFNRISLGVQSFDDNLLSTMGRVHRSADIYNSVNMITEVFGEDKANYSLDLISGVPGLTLAGWTDALHKAVSLRPKPKHISVYDLQVESGTTFGKWYADAVEEKEDDEGATKLARIPPATSLLHPSLPSADDCAFMYRYASGYLRARSYEHYEISSYALQDGIGRPHRSKHNQIYWEIGGKWYAIGLGATSNVNGTRYSRPRALSEYNGWTKDLGKDDSSNDPPWMSNDSEQGSNQTADKDDALLDIILTRLRTKDGLDLDWIANNEKYGDSYVEAIKRGVKYFEDTELVTVSPGRIKLTDPDGFLFSNNIISNIFAQLDDDTD</sequence>
<dbReference type="SMART" id="SM00729">
    <property type="entry name" value="Elp3"/>
    <property type="match status" value="1"/>
</dbReference>
<dbReference type="Pfam" id="PF04055">
    <property type="entry name" value="Radical_SAM"/>
    <property type="match status" value="1"/>
</dbReference>
<evidence type="ECO:0000256" key="2">
    <source>
        <dbReference type="ARBA" id="ARBA00014678"/>
    </source>
</evidence>
<protein>
    <recommendedName>
        <fullName evidence="2">Radical S-adenosyl methionine domain-containing protein 1, mitochondrial</fullName>
    </recommendedName>
    <alternativeName>
        <fullName evidence="3">Putative heme chaperone</fullName>
    </alternativeName>
</protein>
<dbReference type="PROSITE" id="PS51918">
    <property type="entry name" value="RADICAL_SAM"/>
    <property type="match status" value="1"/>
</dbReference>
<dbReference type="GO" id="GO:0004109">
    <property type="term" value="F:coproporphyrinogen oxidase activity"/>
    <property type="evidence" value="ECO:0007669"/>
    <property type="project" value="InterPro"/>
</dbReference>
<evidence type="ECO:0000256" key="4">
    <source>
        <dbReference type="ARBA" id="ARBA00045130"/>
    </source>
</evidence>
<dbReference type="GO" id="GO:0006779">
    <property type="term" value="P:porphyrin-containing compound biosynthetic process"/>
    <property type="evidence" value="ECO:0007669"/>
    <property type="project" value="InterPro"/>
</dbReference>
<dbReference type="EMBL" id="JATAAI010000016">
    <property type="protein sequence ID" value="KAK1740069.1"/>
    <property type="molecule type" value="Genomic_DNA"/>
</dbReference>
<dbReference type="GO" id="GO:0051539">
    <property type="term" value="F:4 iron, 4 sulfur cluster binding"/>
    <property type="evidence" value="ECO:0007669"/>
    <property type="project" value="InterPro"/>
</dbReference>
<organism evidence="7 8">
    <name type="scientific">Skeletonema marinoi</name>
    <dbReference type="NCBI Taxonomy" id="267567"/>
    <lineage>
        <taxon>Eukaryota</taxon>
        <taxon>Sar</taxon>
        <taxon>Stramenopiles</taxon>
        <taxon>Ochrophyta</taxon>
        <taxon>Bacillariophyta</taxon>
        <taxon>Coscinodiscophyceae</taxon>
        <taxon>Thalassiosirophycidae</taxon>
        <taxon>Thalassiosirales</taxon>
        <taxon>Skeletonemataceae</taxon>
        <taxon>Skeletonema</taxon>
        <taxon>Skeletonema marinoi-dohrnii complex</taxon>
    </lineage>
</organism>
<dbReference type="PANTHER" id="PTHR13932:SF5">
    <property type="entry name" value="RADICAL S-ADENOSYL METHIONINE DOMAIN-CONTAINING PROTEIN 1, MITOCHONDRIAL"/>
    <property type="match status" value="1"/>
</dbReference>
<dbReference type="PANTHER" id="PTHR13932">
    <property type="entry name" value="COPROPORPHYRINIGEN III OXIDASE"/>
    <property type="match status" value="1"/>
</dbReference>
<dbReference type="Pfam" id="PF06969">
    <property type="entry name" value="HemN_C"/>
    <property type="match status" value="1"/>
</dbReference>
<evidence type="ECO:0000256" key="5">
    <source>
        <dbReference type="SAM" id="MobiDB-lite"/>
    </source>
</evidence>
<gene>
    <name evidence="7" type="ORF">QTG54_009019</name>
</gene>
<evidence type="ECO:0000256" key="1">
    <source>
        <dbReference type="ARBA" id="ARBA00006100"/>
    </source>
</evidence>
<comment type="similarity">
    <text evidence="1">Belongs to the anaerobic coproporphyrinogen-III oxidase family. HemW subfamily.</text>
</comment>
<dbReference type="InterPro" id="IPR034505">
    <property type="entry name" value="Coproporphyrinogen-III_oxidase"/>
</dbReference>
<evidence type="ECO:0000256" key="3">
    <source>
        <dbReference type="ARBA" id="ARBA00033094"/>
    </source>
</evidence>
<keyword evidence="8" id="KW-1185">Reference proteome</keyword>